<accession>A0A840PRJ7</accession>
<dbReference type="RefSeq" id="WP_185057194.1">
    <property type="nucleotide sequence ID" value="NZ_BAABIX010000065.1"/>
</dbReference>
<keyword evidence="4" id="KW-1185">Reference proteome</keyword>
<reference evidence="3 4" key="1">
    <citation type="submission" date="2020-08" db="EMBL/GenBank/DDBJ databases">
        <title>Genomic Encyclopedia of Type Strains, Phase IV (KMG-IV): sequencing the most valuable type-strain genomes for metagenomic binning, comparative biology and taxonomic classification.</title>
        <authorList>
            <person name="Goeker M."/>
        </authorList>
    </citation>
    <scope>NUCLEOTIDE SEQUENCE [LARGE SCALE GENOMIC DNA]</scope>
    <source>
        <strain evidence="3 4">DSM 45615</strain>
    </source>
</reference>
<dbReference type="Proteomes" id="UP000578449">
    <property type="component" value="Unassembled WGS sequence"/>
</dbReference>
<dbReference type="AlphaFoldDB" id="A0A840PRJ7"/>
<dbReference type="EMBL" id="JACHGN010000042">
    <property type="protein sequence ID" value="MBB5140410.1"/>
    <property type="molecule type" value="Genomic_DNA"/>
</dbReference>
<evidence type="ECO:0000313" key="3">
    <source>
        <dbReference type="EMBL" id="MBB5140410.1"/>
    </source>
</evidence>
<sequence length="249" mass="27482">MAHEFDLSFETTVTATPEQVWDAIATGPGVDSWFMGRSQFEPREGGVTRQEFMGETSEATITAWEPGRRLAYQSEKNPDGTFMAFEYLIEGRGGGSTVIRLVHSGALGDDWEAEYHALREGDAMYLRKLAAYVTHFSGRSSQYNIFLVGPQVHDQPRAWGAFGAAFGLTGPVSEGDRARLSIPGLPETEGVVEFALNDKFLGVRTADALLVCFLGFQDTVIVQQHNFSAQPEEKEAEQAWQSWLATTFA</sequence>
<comment type="similarity">
    <text evidence="1">Belongs to the AHA1 family.</text>
</comment>
<organism evidence="3 4">
    <name type="scientific">Thermocatellispora tengchongensis</name>
    <dbReference type="NCBI Taxonomy" id="1073253"/>
    <lineage>
        <taxon>Bacteria</taxon>
        <taxon>Bacillati</taxon>
        <taxon>Actinomycetota</taxon>
        <taxon>Actinomycetes</taxon>
        <taxon>Streptosporangiales</taxon>
        <taxon>Streptosporangiaceae</taxon>
        <taxon>Thermocatellispora</taxon>
    </lineage>
</organism>
<comment type="caution">
    <text evidence="3">The sequence shown here is derived from an EMBL/GenBank/DDBJ whole genome shotgun (WGS) entry which is preliminary data.</text>
</comment>
<proteinExistence type="inferred from homology"/>
<evidence type="ECO:0000259" key="2">
    <source>
        <dbReference type="Pfam" id="PF08327"/>
    </source>
</evidence>
<protein>
    <submittedName>
        <fullName evidence="3">Uncharacterized protein YndB with AHSA1/START domain</fullName>
    </submittedName>
</protein>
<evidence type="ECO:0000256" key="1">
    <source>
        <dbReference type="ARBA" id="ARBA00006817"/>
    </source>
</evidence>
<gene>
    <name evidence="3" type="ORF">HNP84_010177</name>
</gene>
<dbReference type="Pfam" id="PF08327">
    <property type="entry name" value="AHSA1"/>
    <property type="match status" value="1"/>
</dbReference>
<evidence type="ECO:0000313" key="4">
    <source>
        <dbReference type="Proteomes" id="UP000578449"/>
    </source>
</evidence>
<dbReference type="InterPro" id="IPR023393">
    <property type="entry name" value="START-like_dom_sf"/>
</dbReference>
<feature type="domain" description="Activator of Hsp90 ATPase homologue 1/2-like C-terminal" evidence="2">
    <location>
        <begin position="15"/>
        <end position="133"/>
    </location>
</feature>
<dbReference type="Gene3D" id="3.30.530.20">
    <property type="match status" value="1"/>
</dbReference>
<name>A0A840PRJ7_9ACTN</name>
<dbReference type="InterPro" id="IPR013538">
    <property type="entry name" value="ASHA1/2-like_C"/>
</dbReference>
<dbReference type="SUPFAM" id="SSF55961">
    <property type="entry name" value="Bet v1-like"/>
    <property type="match status" value="1"/>
</dbReference>
<dbReference type="CDD" id="cd07814">
    <property type="entry name" value="SRPBCC_CalC_Aha1-like"/>
    <property type="match status" value="1"/>
</dbReference>